<dbReference type="Proteomes" id="UP000663866">
    <property type="component" value="Unassembled WGS sequence"/>
</dbReference>
<keyword evidence="1" id="KW-0472">Membrane</keyword>
<protein>
    <submittedName>
        <fullName evidence="2">Uncharacterized protein</fullName>
    </submittedName>
</protein>
<dbReference type="AlphaFoldDB" id="A0A819HLX8"/>
<evidence type="ECO:0000256" key="1">
    <source>
        <dbReference type="SAM" id="Phobius"/>
    </source>
</evidence>
<proteinExistence type="predicted"/>
<evidence type="ECO:0000313" key="2">
    <source>
        <dbReference type="EMBL" id="CAF3904199.1"/>
    </source>
</evidence>
<reference evidence="2" key="1">
    <citation type="submission" date="2021-02" db="EMBL/GenBank/DDBJ databases">
        <authorList>
            <person name="Nowell W R."/>
        </authorList>
    </citation>
    <scope>NUCLEOTIDE SEQUENCE</scope>
</reference>
<dbReference type="EMBL" id="CAJOBG010001188">
    <property type="protein sequence ID" value="CAF3904199.1"/>
    <property type="molecule type" value="Genomic_DNA"/>
</dbReference>
<feature type="transmembrane region" description="Helical" evidence="1">
    <location>
        <begin position="115"/>
        <end position="134"/>
    </location>
</feature>
<keyword evidence="3" id="KW-1185">Reference proteome</keyword>
<keyword evidence="1" id="KW-1133">Transmembrane helix</keyword>
<sequence length="226" mass="25391">MINHPVNQSKIIWREKLPAVIVALLSVFEMILTLTVVGCHIGGDFVDFQRMNIFIVYWTFPIFMCAWISLSGAGCCCRIRCCSITALVFQCLAIPFALSLIGLDTYILNHPTECFFQTVAIRIPHNILITVYAITQHCMKSNYRVRKVMHYQNSYSTPTGVMPSTNQQVTKSTNQKYAVPLDAGYATPSIINPPIASHSDAHIRSRTVPMNHIVCPNCQSMFKVTT</sequence>
<feature type="transmembrane region" description="Helical" evidence="1">
    <location>
        <begin position="55"/>
        <end position="77"/>
    </location>
</feature>
<gene>
    <name evidence="2" type="ORF">OVN521_LOCUS9675</name>
</gene>
<feature type="transmembrane region" description="Helical" evidence="1">
    <location>
        <begin position="20"/>
        <end position="43"/>
    </location>
</feature>
<accession>A0A819HLX8</accession>
<evidence type="ECO:0000313" key="3">
    <source>
        <dbReference type="Proteomes" id="UP000663866"/>
    </source>
</evidence>
<keyword evidence="1" id="KW-0812">Transmembrane</keyword>
<organism evidence="2 3">
    <name type="scientific">Rotaria magnacalcarata</name>
    <dbReference type="NCBI Taxonomy" id="392030"/>
    <lineage>
        <taxon>Eukaryota</taxon>
        <taxon>Metazoa</taxon>
        <taxon>Spiralia</taxon>
        <taxon>Gnathifera</taxon>
        <taxon>Rotifera</taxon>
        <taxon>Eurotatoria</taxon>
        <taxon>Bdelloidea</taxon>
        <taxon>Philodinida</taxon>
        <taxon>Philodinidae</taxon>
        <taxon>Rotaria</taxon>
    </lineage>
</organism>
<name>A0A819HLX8_9BILA</name>
<comment type="caution">
    <text evidence="2">The sequence shown here is derived from an EMBL/GenBank/DDBJ whole genome shotgun (WGS) entry which is preliminary data.</text>
</comment>
<feature type="transmembrane region" description="Helical" evidence="1">
    <location>
        <begin position="84"/>
        <end position="103"/>
    </location>
</feature>